<sequence length="109" mass="11571">MKNTKTVKTLVLAGIIAVLAPAAAVAADGQETLKNEILAQGNAALEAMSSNLVHNTHWNQQVTRQMAQQLAEQAFAPETATNIKCTQGIMALDEKKNPSMKPGTSEQQG</sequence>
<evidence type="ECO:0000256" key="1">
    <source>
        <dbReference type="SAM" id="SignalP"/>
    </source>
</evidence>
<name>A0A7U6JHM4_9GAMM</name>
<proteinExistence type="predicted"/>
<feature type="signal peptide" evidence="1">
    <location>
        <begin position="1"/>
        <end position="26"/>
    </location>
</feature>
<keyword evidence="1" id="KW-0732">Signal</keyword>
<accession>A0A7U6JHM4</accession>
<dbReference type="AlphaFoldDB" id="A0A7U6JHM4"/>
<evidence type="ECO:0000313" key="3">
    <source>
        <dbReference type="Proteomes" id="UP000031631"/>
    </source>
</evidence>
<dbReference type="RefSeq" id="WP_041066209.1">
    <property type="nucleotide sequence ID" value="NZ_AP012273.1"/>
</dbReference>
<reference evidence="2 3" key="1">
    <citation type="journal article" date="2014" name="PLoS ONE">
        <title>Physiological and genomic features of a novel sulfur-oxidizing gammaproteobacterium belonging to a previously uncultivated symbiotic lineage isolated from a hydrothermal vent.</title>
        <authorList>
            <person name="Nunoura T."/>
            <person name="Takaki Y."/>
            <person name="Kazama H."/>
            <person name="Kakuta J."/>
            <person name="Shimamura S."/>
            <person name="Makita H."/>
            <person name="Hirai M."/>
            <person name="Miyazaki M."/>
            <person name="Takai K."/>
        </authorList>
    </citation>
    <scope>NUCLEOTIDE SEQUENCE [LARGE SCALE GENOMIC DNA]</scope>
    <source>
        <strain evidence="2 3">Hiromi1</strain>
    </source>
</reference>
<protein>
    <submittedName>
        <fullName evidence="2">Uncharacterized protein</fullName>
    </submittedName>
</protein>
<feature type="chain" id="PRO_5030605309" evidence="1">
    <location>
        <begin position="27"/>
        <end position="109"/>
    </location>
</feature>
<keyword evidence="3" id="KW-1185">Reference proteome</keyword>
<dbReference type="EMBL" id="AP012273">
    <property type="protein sequence ID" value="BAO43942.1"/>
    <property type="molecule type" value="Genomic_DNA"/>
</dbReference>
<organism evidence="2 3">
    <name type="scientific">Thiolapillus brandeum</name>
    <dbReference type="NCBI Taxonomy" id="1076588"/>
    <lineage>
        <taxon>Bacteria</taxon>
        <taxon>Pseudomonadati</taxon>
        <taxon>Pseudomonadota</taxon>
        <taxon>Gammaproteobacteria</taxon>
        <taxon>Chromatiales</taxon>
        <taxon>Sedimenticolaceae</taxon>
        <taxon>Thiolapillus</taxon>
    </lineage>
</organism>
<gene>
    <name evidence="2" type="ORF">TBH_C1012</name>
</gene>
<dbReference type="Proteomes" id="UP000031631">
    <property type="component" value="Chromosome"/>
</dbReference>
<dbReference type="KEGG" id="tbn:TBH_C1012"/>
<evidence type="ECO:0000313" key="2">
    <source>
        <dbReference type="EMBL" id="BAO43942.1"/>
    </source>
</evidence>